<dbReference type="NCBIfam" id="NF041808">
    <property type="entry name" value="daptide_123"/>
    <property type="match status" value="1"/>
</dbReference>
<name>A0ABS0LCS7_9CORY</name>
<dbReference type="GeneID" id="97333060"/>
<keyword evidence="2" id="KW-1185">Reference proteome</keyword>
<dbReference type="RefSeq" id="WP_162841385.1">
    <property type="nucleotide sequence ID" value="NZ_CBCSFR010000013.1"/>
</dbReference>
<dbReference type="Proteomes" id="UP000615580">
    <property type="component" value="Unassembled WGS sequence"/>
</dbReference>
<proteinExistence type="predicted"/>
<comment type="caution">
    <text evidence="1">The sequence shown here is derived from an EMBL/GenBank/DDBJ whole genome shotgun (WGS) entry which is preliminary data.</text>
</comment>
<reference evidence="1 2" key="1">
    <citation type="journal article" date="2020" name="J. Clin. Microbiol.">
        <title>Assessing the Genetic Diversity of Austrian Corynebacterium diphtheriae Clinical Isolates, 2011-2019.</title>
        <authorList>
            <person name="Schaeffer J."/>
            <person name="Huhulescu S."/>
            <person name="Stoeger A."/>
            <person name="Allerberger F."/>
            <person name="Ruppitsch W."/>
        </authorList>
    </citation>
    <scope>NUCLEOTIDE SEQUENCE [LARGE SCALE GENOMIC DNA]</scope>
    <source>
        <strain evidence="1 2">04-17</strain>
    </source>
</reference>
<dbReference type="EMBL" id="JADQUG010000028">
    <property type="protein sequence ID" value="MBG9354477.1"/>
    <property type="molecule type" value="Genomic_DNA"/>
</dbReference>
<protein>
    <submittedName>
        <fullName evidence="1">Uncharacterized protein</fullName>
    </submittedName>
</protein>
<sequence>MEPFEIRALPELEMQELEAMDAPGWWTGFQKGVEITLATLVFSAATAASAAT</sequence>
<evidence type="ECO:0000313" key="2">
    <source>
        <dbReference type="Proteomes" id="UP000615580"/>
    </source>
</evidence>
<evidence type="ECO:0000313" key="1">
    <source>
        <dbReference type="EMBL" id="MBG9354477.1"/>
    </source>
</evidence>
<organism evidence="1 2">
    <name type="scientific">Corynebacterium belfantii</name>
    <dbReference type="NCBI Taxonomy" id="2014537"/>
    <lineage>
        <taxon>Bacteria</taxon>
        <taxon>Bacillati</taxon>
        <taxon>Actinomycetota</taxon>
        <taxon>Actinomycetes</taxon>
        <taxon>Mycobacteriales</taxon>
        <taxon>Corynebacteriaceae</taxon>
        <taxon>Corynebacterium</taxon>
    </lineage>
</organism>
<accession>A0ABS0LCS7</accession>
<gene>
    <name evidence="1" type="ORF">I4J41_07665</name>
</gene>